<dbReference type="Gene3D" id="1.25.40.200">
    <property type="entry name" value="Ran-GTPase activating protein 1, C-terminal domain"/>
    <property type="match status" value="1"/>
</dbReference>
<reference evidence="10" key="1">
    <citation type="submission" date="2025-08" db="UniProtKB">
        <authorList>
            <consortium name="Ensembl"/>
        </authorList>
    </citation>
    <scope>IDENTIFICATION</scope>
</reference>
<organism evidence="10 11">
    <name type="scientific">Sinocyclocheilus grahami</name>
    <name type="common">Dianchi golden-line fish</name>
    <name type="synonym">Barbus grahami</name>
    <dbReference type="NCBI Taxonomy" id="75366"/>
    <lineage>
        <taxon>Eukaryota</taxon>
        <taxon>Metazoa</taxon>
        <taxon>Chordata</taxon>
        <taxon>Craniata</taxon>
        <taxon>Vertebrata</taxon>
        <taxon>Euteleostomi</taxon>
        <taxon>Actinopterygii</taxon>
        <taxon>Neopterygii</taxon>
        <taxon>Teleostei</taxon>
        <taxon>Ostariophysi</taxon>
        <taxon>Cypriniformes</taxon>
        <taxon>Cyprinidae</taxon>
        <taxon>Cyprininae</taxon>
        <taxon>Sinocyclocheilus</taxon>
    </lineage>
</organism>
<evidence type="ECO:0000259" key="9">
    <source>
        <dbReference type="Pfam" id="PF07834"/>
    </source>
</evidence>
<dbReference type="CDD" id="cd00116">
    <property type="entry name" value="LRR_RI"/>
    <property type="match status" value="1"/>
</dbReference>
<dbReference type="InterPro" id="IPR001611">
    <property type="entry name" value="Leu-rich_rpt"/>
</dbReference>
<accession>A0A672RKP7</accession>
<dbReference type="GO" id="GO:0031267">
    <property type="term" value="F:small GTPase binding"/>
    <property type="evidence" value="ECO:0007669"/>
    <property type="project" value="TreeGrafter"/>
</dbReference>
<feature type="domain" description="Ran-GTPase activating protein 1 C-terminal" evidence="9">
    <location>
        <begin position="404"/>
        <end position="525"/>
    </location>
</feature>
<dbReference type="SUPFAM" id="SSF52047">
    <property type="entry name" value="RNI-like"/>
    <property type="match status" value="1"/>
</dbReference>
<keyword evidence="4" id="KW-0677">Repeat</keyword>
<dbReference type="Proteomes" id="UP000472262">
    <property type="component" value="Unassembled WGS sequence"/>
</dbReference>
<dbReference type="InterPro" id="IPR036720">
    <property type="entry name" value="RanGAP1_C_sf"/>
</dbReference>
<comment type="subcellular location">
    <subcellularLocation>
        <location evidence="1">Nucleus</location>
    </subcellularLocation>
</comment>
<dbReference type="SUPFAM" id="SSF69099">
    <property type="entry name" value="Ran-GTPase activating protein 1 (RanGAP1), C-terminal domain"/>
    <property type="match status" value="1"/>
</dbReference>
<dbReference type="InterPro" id="IPR032675">
    <property type="entry name" value="LRR_dom_sf"/>
</dbReference>
<dbReference type="GO" id="GO:0048471">
    <property type="term" value="C:perinuclear region of cytoplasm"/>
    <property type="evidence" value="ECO:0007669"/>
    <property type="project" value="TreeGrafter"/>
</dbReference>
<dbReference type="Pfam" id="PF13516">
    <property type="entry name" value="LRR_6"/>
    <property type="match status" value="2"/>
</dbReference>
<sequence length="531" mass="58102">MASDDVANLADSLAKTQVDEGELSYKGQGLKLDNAQSVEKMVKAIEEFDGLRALRLEGNTIGVEAAQTIAKALEKKSDLQCCHWSDMFTGRLRAEIPPALVSLGNALITAGARLKVLDLSDNAFGPDGVKGIEKLLKSTACHTLQELRLNNCGMGIGGGKILAAALTMCHKESSALGAPLQLKVFIAGRNRLENDGATALAQAFQLIGSLEEVHMPQNGINHPGVTALATAMQHNPQLRVLNLNDNTFTKRGAIAMAQALKHLRNVQVINFGDCLVRSEGASAIAETLREGLPILKELNLSFGEITEGAALEVARSVQHKDQFEKLDLNGTNTHKNRRKKHHSIVRIYLVIPSHVSDDEGEPEEDEDEEEDDDDDDDEEEDVEEEEEEEELEEEEEKMSACFPQVDVSDVSKTVEAFLKISSVYKEDDAEVKSAVLESIDAVLSKAFLTPSFQGLSFMSSLLVMLGLLKSEDKLKPVKVVPGHLQCLEHAVKQSYFPREHITVLNAFMSLEPCSSARDRLQSTLQKLKPES</sequence>
<dbReference type="GO" id="GO:0005096">
    <property type="term" value="F:GTPase activator activity"/>
    <property type="evidence" value="ECO:0007669"/>
    <property type="project" value="UniProtKB-KW"/>
</dbReference>
<dbReference type="GO" id="GO:0007165">
    <property type="term" value="P:signal transduction"/>
    <property type="evidence" value="ECO:0007669"/>
    <property type="project" value="InterPro"/>
</dbReference>
<dbReference type="SMART" id="SM00368">
    <property type="entry name" value="LRR_RI"/>
    <property type="match status" value="7"/>
</dbReference>
<comment type="similarity">
    <text evidence="6">Belongs to the RNA1 family.</text>
</comment>
<evidence type="ECO:0000256" key="5">
    <source>
        <dbReference type="ARBA" id="ARBA00023242"/>
    </source>
</evidence>
<evidence type="ECO:0000256" key="8">
    <source>
        <dbReference type="SAM" id="MobiDB-lite"/>
    </source>
</evidence>
<dbReference type="InterPro" id="IPR027038">
    <property type="entry name" value="RanGap"/>
</dbReference>
<protein>
    <recommendedName>
        <fullName evidence="7">Ran GTPase-activating protein 1</fullName>
    </recommendedName>
</protein>
<dbReference type="GO" id="GO:0005829">
    <property type="term" value="C:cytosol"/>
    <property type="evidence" value="ECO:0007669"/>
    <property type="project" value="TreeGrafter"/>
</dbReference>
<evidence type="ECO:0000256" key="7">
    <source>
        <dbReference type="ARBA" id="ARBA00074239"/>
    </source>
</evidence>
<gene>
    <name evidence="10" type="primary">rangap1a</name>
</gene>
<evidence type="ECO:0000313" key="11">
    <source>
        <dbReference type="Proteomes" id="UP000472262"/>
    </source>
</evidence>
<evidence type="ECO:0000256" key="3">
    <source>
        <dbReference type="ARBA" id="ARBA00022614"/>
    </source>
</evidence>
<dbReference type="Ensembl" id="ENSSGRT00000095664.1">
    <property type="protein sequence ID" value="ENSSGRP00000089894.1"/>
    <property type="gene ID" value="ENSSGRG00000044922.1"/>
</dbReference>
<dbReference type="AlphaFoldDB" id="A0A672RKP7"/>
<reference evidence="10" key="2">
    <citation type="submission" date="2025-09" db="UniProtKB">
        <authorList>
            <consortium name="Ensembl"/>
        </authorList>
    </citation>
    <scope>IDENTIFICATION</scope>
</reference>
<dbReference type="PANTHER" id="PTHR24113:SF12">
    <property type="entry name" value="RAN GTPASE-ACTIVATING PROTEIN 1"/>
    <property type="match status" value="1"/>
</dbReference>
<dbReference type="Pfam" id="PF07834">
    <property type="entry name" value="RanGAP1_C"/>
    <property type="match status" value="1"/>
</dbReference>
<evidence type="ECO:0000256" key="2">
    <source>
        <dbReference type="ARBA" id="ARBA00022468"/>
    </source>
</evidence>
<evidence type="ECO:0000256" key="6">
    <source>
        <dbReference type="ARBA" id="ARBA00060740"/>
    </source>
</evidence>
<feature type="region of interest" description="Disordered" evidence="8">
    <location>
        <begin position="355"/>
        <end position="400"/>
    </location>
</feature>
<evidence type="ECO:0000256" key="1">
    <source>
        <dbReference type="ARBA" id="ARBA00004123"/>
    </source>
</evidence>
<keyword evidence="11" id="KW-1185">Reference proteome</keyword>
<dbReference type="GO" id="GO:0006913">
    <property type="term" value="P:nucleocytoplasmic transport"/>
    <property type="evidence" value="ECO:0007669"/>
    <property type="project" value="TreeGrafter"/>
</dbReference>
<dbReference type="InterPro" id="IPR009109">
    <property type="entry name" value="Ran_GTPase_activating_1_C"/>
</dbReference>
<proteinExistence type="inferred from homology"/>
<keyword evidence="2" id="KW-0343">GTPase activation</keyword>
<evidence type="ECO:0000313" key="10">
    <source>
        <dbReference type="Ensembl" id="ENSSGRP00000089894.1"/>
    </source>
</evidence>
<dbReference type="FunFam" id="3.80.10.10:FF:000142">
    <property type="entry name" value="Ran GTPase activating protein 1"/>
    <property type="match status" value="1"/>
</dbReference>
<keyword evidence="5" id="KW-0539">Nucleus</keyword>
<dbReference type="PANTHER" id="PTHR24113">
    <property type="entry name" value="RAN GTPASE-ACTIVATING PROTEIN 1"/>
    <property type="match status" value="1"/>
</dbReference>
<evidence type="ECO:0000256" key="4">
    <source>
        <dbReference type="ARBA" id="ARBA00022737"/>
    </source>
</evidence>
<name>A0A672RKP7_SINGR</name>
<feature type="compositionally biased region" description="Acidic residues" evidence="8">
    <location>
        <begin position="358"/>
        <end position="396"/>
    </location>
</feature>
<keyword evidence="3" id="KW-0433">Leucine-rich repeat</keyword>
<dbReference type="Gene3D" id="3.80.10.10">
    <property type="entry name" value="Ribonuclease Inhibitor"/>
    <property type="match status" value="1"/>
</dbReference>
<dbReference type="GO" id="GO:0005634">
    <property type="term" value="C:nucleus"/>
    <property type="evidence" value="ECO:0007669"/>
    <property type="project" value="UniProtKB-SubCell"/>
</dbReference>